<dbReference type="GO" id="GO:1990817">
    <property type="term" value="F:poly(A) RNA polymerase activity"/>
    <property type="evidence" value="ECO:0007669"/>
    <property type="project" value="UniProtKB-EC"/>
</dbReference>
<dbReference type="GO" id="GO:0031123">
    <property type="term" value="P:RNA 3'-end processing"/>
    <property type="evidence" value="ECO:0007669"/>
    <property type="project" value="TreeGrafter"/>
</dbReference>
<keyword evidence="14" id="KW-1185">Reference proteome</keyword>
<name>A0A9P4Z0U3_9HYPO</name>
<dbReference type="SUPFAM" id="SSF81301">
    <property type="entry name" value="Nucleotidyltransferase"/>
    <property type="match status" value="1"/>
</dbReference>
<evidence type="ECO:0000313" key="13">
    <source>
        <dbReference type="EMBL" id="KAF4125364.1"/>
    </source>
</evidence>
<dbReference type="EMBL" id="JAANYQ010000003">
    <property type="protein sequence ID" value="KAF4125364.1"/>
    <property type="molecule type" value="Genomic_DNA"/>
</dbReference>
<dbReference type="GO" id="GO:0010605">
    <property type="term" value="P:negative regulation of macromolecule metabolic process"/>
    <property type="evidence" value="ECO:0007669"/>
    <property type="project" value="UniProtKB-ARBA"/>
</dbReference>
<feature type="compositionally biased region" description="Polar residues" evidence="10">
    <location>
        <begin position="23"/>
        <end position="39"/>
    </location>
</feature>
<comment type="caution">
    <text evidence="13">The sequence shown here is derived from an EMBL/GenBank/DDBJ whole genome shotgun (WGS) entry which is preliminary data.</text>
</comment>
<evidence type="ECO:0000256" key="7">
    <source>
        <dbReference type="ARBA" id="ARBA00022679"/>
    </source>
</evidence>
<feature type="compositionally biased region" description="Polar residues" evidence="10">
    <location>
        <begin position="82"/>
        <end position="93"/>
    </location>
</feature>
<dbReference type="InterPro" id="IPR043519">
    <property type="entry name" value="NT_sf"/>
</dbReference>
<feature type="region of interest" description="Disordered" evidence="10">
    <location>
        <begin position="985"/>
        <end position="1010"/>
    </location>
</feature>
<evidence type="ECO:0000256" key="8">
    <source>
        <dbReference type="ARBA" id="ARBA00022723"/>
    </source>
</evidence>
<dbReference type="Proteomes" id="UP000749293">
    <property type="component" value="Unassembled WGS sequence"/>
</dbReference>
<comment type="cofactor">
    <cofactor evidence="2">
        <name>Mg(2+)</name>
        <dbReference type="ChEBI" id="CHEBI:18420"/>
    </cofactor>
</comment>
<evidence type="ECO:0000256" key="5">
    <source>
        <dbReference type="ARBA" id="ARBA00012388"/>
    </source>
</evidence>
<dbReference type="SUPFAM" id="SSF81631">
    <property type="entry name" value="PAP/OAS1 substrate-binding domain"/>
    <property type="match status" value="1"/>
</dbReference>
<dbReference type="RefSeq" id="XP_035324016.1">
    <property type="nucleotide sequence ID" value="XM_035466179.1"/>
</dbReference>
<dbReference type="GO" id="GO:0005737">
    <property type="term" value="C:cytoplasm"/>
    <property type="evidence" value="ECO:0007669"/>
    <property type="project" value="UniProtKB-SubCell"/>
</dbReference>
<protein>
    <recommendedName>
        <fullName evidence="5">polynucleotide adenylyltransferase</fullName>
        <ecNumber evidence="5">2.7.7.19</ecNumber>
    </recommendedName>
</protein>
<dbReference type="InterPro" id="IPR054708">
    <property type="entry name" value="MTPAP-like_central"/>
</dbReference>
<comment type="similarity">
    <text evidence="4">Belongs to the DNA polymerase type-B-like family.</text>
</comment>
<evidence type="ECO:0000259" key="11">
    <source>
        <dbReference type="Pfam" id="PF03828"/>
    </source>
</evidence>
<evidence type="ECO:0000313" key="14">
    <source>
        <dbReference type="Proteomes" id="UP000749293"/>
    </source>
</evidence>
<organism evidence="13 14">
    <name type="scientific">Geosmithia morbida</name>
    <dbReference type="NCBI Taxonomy" id="1094350"/>
    <lineage>
        <taxon>Eukaryota</taxon>
        <taxon>Fungi</taxon>
        <taxon>Dikarya</taxon>
        <taxon>Ascomycota</taxon>
        <taxon>Pezizomycotina</taxon>
        <taxon>Sordariomycetes</taxon>
        <taxon>Hypocreomycetidae</taxon>
        <taxon>Hypocreales</taxon>
        <taxon>Bionectriaceae</taxon>
        <taxon>Geosmithia</taxon>
    </lineage>
</organism>
<dbReference type="Pfam" id="PF03828">
    <property type="entry name" value="PAP_assoc"/>
    <property type="match status" value="1"/>
</dbReference>
<evidence type="ECO:0000256" key="1">
    <source>
        <dbReference type="ARBA" id="ARBA00001936"/>
    </source>
</evidence>
<dbReference type="GeneID" id="55970432"/>
<keyword evidence="6" id="KW-0963">Cytoplasm</keyword>
<dbReference type="EC" id="2.7.7.19" evidence="5"/>
<dbReference type="PANTHER" id="PTHR12271:SF40">
    <property type="entry name" value="POLY(A) RNA POLYMERASE GLD2"/>
    <property type="match status" value="1"/>
</dbReference>
<evidence type="ECO:0000256" key="10">
    <source>
        <dbReference type="SAM" id="MobiDB-lite"/>
    </source>
</evidence>
<reference evidence="13" key="1">
    <citation type="submission" date="2020-03" db="EMBL/GenBank/DDBJ databases">
        <title>Site-based positive gene gene selection in Geosmithia morbida across the United States reveals a broad range of putative effectors and factors for local host and environmental adapation.</title>
        <authorList>
            <person name="Onufrak A."/>
            <person name="Murdoch R.W."/>
            <person name="Gazis R."/>
            <person name="Huff M."/>
            <person name="Staton M."/>
            <person name="Klingeman W."/>
            <person name="Hadziabdic D."/>
        </authorList>
    </citation>
    <scope>NUCLEOTIDE SEQUENCE</scope>
    <source>
        <strain evidence="13">1262</strain>
    </source>
</reference>
<evidence type="ECO:0000256" key="2">
    <source>
        <dbReference type="ARBA" id="ARBA00001946"/>
    </source>
</evidence>
<proteinExistence type="inferred from homology"/>
<sequence>MDPSTPQPTGLEAHLRGLILTNADASSNISHTAHGQQQQPIPALATGPGPGPGPASASPSEHSASAAAGYPPSPRTGRKRLNQAQRRQMNAQLTIPVDPRPSFQQAGRGQRHHPHQQWQPVPPPGPHQRAMSGPSYGPPHGFARGRGNGNAFRGHHQHHASTVEVPSYANGFDGSHNHPSMSPAGWRQAAPQQQQQQSAHSHSHSQPHHYQNQHQHQHQHRRPFFRPDEVANQSALLDRLSFHIVADSEIQHPEIVEKEAFRGRIEQLIRHVIASYEQEQHAQGRQQPFEFSPLSVQLKCFGSLSSGFATKASDMDLALLSPQSQIQPDAKASPIPRLIEKALLDAGIGARLLTRTRVPIIKLCELPPEPLYRNLIANRDKWERGLENEGHEYHDDDEHEHDDHHNHSHNAITAATADDHHEDAAATGLDKIDEKEVAATSFEVPSIDGENQEPQKLYLRQGPGSTLDSYYGTAKRVLRKAGGRDVRGSTAMSFSDLQWDVLNRVCQAFVQGLSNIEVRERLQSFPSLAFKSAYNMPDNHSLMTTFTQIEGEHLVYHWNVWMAEQGSAIIQNDAEGVHAVEAWHAAQRKRDYGVDPVLFNKELHTLLERMRRVLSFQIVSLEQGNEEAPAQYHARAARVLENLRSSNQLRLANGPESTVVKQYIAGIRPREIKSAVSEYFEAMMAAGTVILGLDDVAQRHKSLQLAREFTRALEKGLYDQSQVEDIKEYVRLLQSSLVRIPGPGAAGCLVVPVTQKSAALVSRIRSLQDPHLLAPNQSRYKDHLEFPKTGAGVQCDINFSAHLALQNTALLRCYSHTDPRVRPMVLFVKHWAKVRGINSGYRGTLSSYGYVLMVLHYLVNVAQPFVCPNLQQLAPPPTPTEDHNNGTTYQGYNVHFWRNEEEILHLASMNQLNRNTESIGSLLRGFFEYYAQTGLMSSGHGKGFDWGRDVLSLRTLGGLLSKQEKGWTGAKTVYEVNESLDSGTANSAAAATTNTSSNPPAVAAKAPANTGAKTDDVKEVRLRYLFAIEDPFETDHNVARTVTHNGIVSIRDELRRAWRIIKASGGGETAENLLEDVGETSKADGASLAHLMDDIHGSHIFDDLV</sequence>
<dbReference type="OrthoDB" id="407432at2759"/>
<keyword evidence="8" id="KW-0479">Metal-binding</keyword>
<evidence type="ECO:0000256" key="9">
    <source>
        <dbReference type="ARBA" id="ARBA00022842"/>
    </source>
</evidence>
<feature type="region of interest" description="Disordered" evidence="10">
    <location>
        <begin position="22"/>
        <end position="221"/>
    </location>
</feature>
<gene>
    <name evidence="13" type="ORF">GMORB2_4204</name>
</gene>
<dbReference type="GO" id="GO:0050265">
    <property type="term" value="F:RNA uridylyltransferase activity"/>
    <property type="evidence" value="ECO:0007669"/>
    <property type="project" value="TreeGrafter"/>
</dbReference>
<feature type="compositionally biased region" description="Low complexity" evidence="10">
    <location>
        <begin position="54"/>
        <end position="70"/>
    </location>
</feature>
<comment type="subcellular location">
    <subcellularLocation>
        <location evidence="3">Cytoplasm</location>
    </subcellularLocation>
</comment>
<evidence type="ECO:0000259" key="12">
    <source>
        <dbReference type="Pfam" id="PF22600"/>
    </source>
</evidence>
<keyword evidence="13" id="KW-0548">Nucleotidyltransferase</keyword>
<keyword evidence="7" id="KW-0808">Transferase</keyword>
<comment type="cofactor">
    <cofactor evidence="1">
        <name>Mn(2+)</name>
        <dbReference type="ChEBI" id="CHEBI:29035"/>
    </cofactor>
</comment>
<evidence type="ECO:0000256" key="6">
    <source>
        <dbReference type="ARBA" id="ARBA00022490"/>
    </source>
</evidence>
<dbReference type="AlphaFoldDB" id="A0A9P4Z0U3"/>
<feature type="compositionally biased region" description="Low complexity" evidence="10">
    <location>
        <begin position="188"/>
        <end position="200"/>
    </location>
</feature>
<feature type="domain" description="PAP-associated" evidence="11">
    <location>
        <begin position="918"/>
        <end position="969"/>
    </location>
</feature>
<dbReference type="Gene3D" id="3.30.460.10">
    <property type="entry name" value="Beta Polymerase, domain 2"/>
    <property type="match status" value="1"/>
</dbReference>
<evidence type="ECO:0000256" key="4">
    <source>
        <dbReference type="ARBA" id="ARBA00008593"/>
    </source>
</evidence>
<dbReference type="InterPro" id="IPR002058">
    <property type="entry name" value="PAP_assoc"/>
</dbReference>
<evidence type="ECO:0000256" key="3">
    <source>
        <dbReference type="ARBA" id="ARBA00004496"/>
    </source>
</evidence>
<dbReference type="Gene3D" id="1.10.1410.10">
    <property type="match status" value="1"/>
</dbReference>
<feature type="domain" description="Poly(A) RNA polymerase mitochondrial-like central palm" evidence="12">
    <location>
        <begin position="295"/>
        <end position="365"/>
    </location>
</feature>
<dbReference type="Pfam" id="PF22600">
    <property type="entry name" value="MTPAP-like_central"/>
    <property type="match status" value="1"/>
</dbReference>
<accession>A0A9P4Z0U3</accession>
<dbReference type="PANTHER" id="PTHR12271">
    <property type="entry name" value="POLY A POLYMERASE CID PAP -RELATED"/>
    <property type="match status" value="1"/>
</dbReference>
<keyword evidence="9" id="KW-0460">Magnesium</keyword>
<dbReference type="GO" id="GO:0046872">
    <property type="term" value="F:metal ion binding"/>
    <property type="evidence" value="ECO:0007669"/>
    <property type="project" value="UniProtKB-KW"/>
</dbReference>